<feature type="domain" description="HipA-like C-terminal" evidence="4">
    <location>
        <begin position="176"/>
        <end position="402"/>
    </location>
</feature>
<dbReference type="OrthoDB" id="9805913at2"/>
<dbReference type="InterPro" id="IPR012893">
    <property type="entry name" value="HipA-like_C"/>
</dbReference>
<dbReference type="EMBL" id="ABCP01000014">
    <property type="protein sequence ID" value="EDM47633.1"/>
    <property type="molecule type" value="Genomic_DNA"/>
</dbReference>
<dbReference type="PANTHER" id="PTHR37419">
    <property type="entry name" value="SERINE/THREONINE-PROTEIN KINASE TOXIN HIPA"/>
    <property type="match status" value="1"/>
</dbReference>
<dbReference type="InterPro" id="IPR016869">
    <property type="entry name" value="UCP028135_HipA-like"/>
</dbReference>
<comment type="similarity">
    <text evidence="1">Belongs to the HipA Ser/Thr kinase family.</text>
</comment>
<evidence type="ECO:0000256" key="2">
    <source>
        <dbReference type="ARBA" id="ARBA00022679"/>
    </source>
</evidence>
<dbReference type="Proteomes" id="UP000005856">
    <property type="component" value="Unassembled WGS sequence"/>
</dbReference>
<dbReference type="RefSeq" id="WP_007153840.1">
    <property type="nucleotide sequence ID" value="NZ_ABCP01000014.1"/>
</dbReference>
<name>A6F0P4_9GAMM</name>
<dbReference type="Pfam" id="PF07804">
    <property type="entry name" value="HipA_C"/>
    <property type="match status" value="1"/>
</dbReference>
<organism evidence="5 6">
    <name type="scientific">Marinobacter algicola DG893</name>
    <dbReference type="NCBI Taxonomy" id="443152"/>
    <lineage>
        <taxon>Bacteria</taxon>
        <taxon>Pseudomonadati</taxon>
        <taxon>Pseudomonadota</taxon>
        <taxon>Gammaproteobacteria</taxon>
        <taxon>Pseudomonadales</taxon>
        <taxon>Marinobacteraceae</taxon>
        <taxon>Marinobacter</taxon>
    </lineage>
</organism>
<proteinExistence type="inferred from homology"/>
<dbReference type="PANTHER" id="PTHR37419:SF8">
    <property type="entry name" value="TOXIN YJJJ"/>
    <property type="match status" value="1"/>
</dbReference>
<keyword evidence="3" id="KW-0418">Kinase</keyword>
<accession>A6F0P4</accession>
<evidence type="ECO:0000256" key="3">
    <source>
        <dbReference type="ARBA" id="ARBA00022777"/>
    </source>
</evidence>
<evidence type="ECO:0000313" key="6">
    <source>
        <dbReference type="Proteomes" id="UP000005856"/>
    </source>
</evidence>
<dbReference type="eggNOG" id="COG3550">
    <property type="taxonomic scope" value="Bacteria"/>
</dbReference>
<dbReference type="GO" id="GO:0005829">
    <property type="term" value="C:cytosol"/>
    <property type="evidence" value="ECO:0007669"/>
    <property type="project" value="TreeGrafter"/>
</dbReference>
<dbReference type="PIRSF" id="PIRSF028135">
    <property type="entry name" value="UCP028135_HipA-like"/>
    <property type="match status" value="1"/>
</dbReference>
<evidence type="ECO:0000259" key="4">
    <source>
        <dbReference type="Pfam" id="PF07804"/>
    </source>
</evidence>
<gene>
    <name evidence="5" type="ORF">MDG893_19699</name>
</gene>
<reference evidence="5 6" key="1">
    <citation type="submission" date="2007-06" db="EMBL/GenBank/DDBJ databases">
        <authorList>
            <person name="Green D."/>
            <person name="Ferriera S."/>
            <person name="Johnson J."/>
            <person name="Kravitz S."/>
            <person name="Beeson K."/>
            <person name="Sutton G."/>
            <person name="Rogers Y.-H."/>
            <person name="Friedman R."/>
            <person name="Frazier M."/>
            <person name="Venter J.C."/>
        </authorList>
    </citation>
    <scope>NUCLEOTIDE SEQUENCE [LARGE SCALE GENOMIC DNA]</scope>
    <source>
        <strain evidence="5 6">DG893</strain>
    </source>
</reference>
<comment type="caution">
    <text evidence="5">The sequence shown here is derived from an EMBL/GenBank/DDBJ whole genome shotgun (WGS) entry which is preliminary data.</text>
</comment>
<keyword evidence="6" id="KW-1185">Reference proteome</keyword>
<evidence type="ECO:0000313" key="5">
    <source>
        <dbReference type="EMBL" id="EDM47633.1"/>
    </source>
</evidence>
<keyword evidence="2" id="KW-0808">Transferase</keyword>
<sequence length="450" mass="50701">MSLTLQIHWDNQWHDAGVIEFRDPDQGLRGNPTFSYDIEYALKALERIGDIDHQDLIDRTAVGVNLPCILAGDYMNGEIVPILRDIIPQGAGRRHWVNSLGYDRDPEHRIDYQLLSEGCIGPVGNLRIKEAAEVFESEVARSEVVLFDREEVCTRADSLIQYAHNLHVAIGGATGAGGDAPKLLLVENHDGKYALEGTIPDEEIARHWLVKFPRGKKTRDDIWVLEGEAAVYQFLEEQGFNSITGATFDDIYGDVALWLPRFDREVWQEGILRHGIESVYSMMGVIGDGARLDHVDVIRKLQNCVTKPEDKDALLADYLVRDVLNTATGNRDNHGRNTSLIKRGHEIELAPAYDIAPMVLDPESIAMSTWWPHHLRDQRRNPDYSLILEELAVNTKAAASIMEGELLKLMDMKAGLKRHGAPDAMLNHIAIRMNEPELVHDQLERLLYSS</sequence>
<dbReference type="InterPro" id="IPR052028">
    <property type="entry name" value="HipA_Ser/Thr_kinase"/>
</dbReference>
<protein>
    <recommendedName>
        <fullName evidence="4">HipA-like C-terminal domain-containing protein</fullName>
    </recommendedName>
</protein>
<dbReference type="GO" id="GO:0004674">
    <property type="term" value="F:protein serine/threonine kinase activity"/>
    <property type="evidence" value="ECO:0007669"/>
    <property type="project" value="TreeGrafter"/>
</dbReference>
<dbReference type="AlphaFoldDB" id="A6F0P4"/>
<evidence type="ECO:0000256" key="1">
    <source>
        <dbReference type="ARBA" id="ARBA00010164"/>
    </source>
</evidence>
<dbReference type="STRING" id="443152.MDG893_19699"/>